<dbReference type="InterPro" id="IPR023213">
    <property type="entry name" value="CAT-like_dom_sf"/>
</dbReference>
<dbReference type="GO" id="GO:0031177">
    <property type="term" value="F:phosphopantetheine binding"/>
    <property type="evidence" value="ECO:0007669"/>
    <property type="project" value="InterPro"/>
</dbReference>
<dbReference type="InterPro" id="IPR000873">
    <property type="entry name" value="AMP-dep_synth/lig_dom"/>
</dbReference>
<dbReference type="InterPro" id="IPR020806">
    <property type="entry name" value="PKS_PP-bd"/>
</dbReference>
<keyword evidence="3" id="KW-0597">Phosphoprotein</keyword>
<keyword evidence="9" id="KW-1185">Reference proteome</keyword>
<dbReference type="KEGG" id="bok:DM82_1682"/>
<sequence>MSQAQISPAIPESRTAPVVERIIGLSPLQRGMLFHALAAPDSPAYFEQIVCRLDGDVDPERFRRALAALVRRHETLRSAFVTRGQSEPRQVVFADATVPLTVEDWRARAADARADALERFLDAQRGQGFRLNRPPLMRVALIRETDVRWTLVWTHHHVIIDGWSLPLLLKDFLALYANPAHAPRPPARFADYVDWLGAQDRARDVAAWRMLLDGANLPMPLGIDRPARPGEDGKRMRALRAALPAADIARLAATARVSVGTVLIGACALVLSRLSRADEAVFGLVLSGRTAPVDGIEQMVGLLANTAPFRIGVPGARGVADWLGDVQRGQHGLQRLAHCALPDVRDAAGVASDRPLFECLVAVDNFPLQDALETAGVGFRISDVRQEEHTHLPLTLSFAPGPRQIAVKLGFDEARIDAHAAHGVLAALLHVARTFVEHASAELRDIGLRPASAAAHAAAAAAPPARLPAARAPGLAQQFLAVAAGAGERIAVTHPGGHASYAQLADAARAIAARLRDAGLARGDRVALLLERDAAQVAAMLGVLLAGGCYVPLDSTHPDERLAYIVRDSGARHLLTVRSTAARAPQGCDALPIDDAFGRPCAAGAAFEPVERDQPAYVIYTSGSTGAPKGVLVSHDNVSRLFAATREPFGFGPADTWSCTHSFAFDFSVWELWGALLHGGRVVIASRDAARDPDALLALVADERVTMLSQTPSSFRMLDEADARRRPALALRHVVFGGEALHPRDLAGWIARHGDAAPRLTNMYGITEITVHATLRRMRERDVATDASPIGEPLSDLSIRVVDAYGHDVPDGATGELLIGGAGVATGYLNRPDLTAQRFTGDGAARVYHSGDLARRDANGELVFVGRSDDALKIRGHRIEPNEVRAALLAHPEIADAFVAAERRDADARLCAWFIAKPGAAVDADALRRHLEARLPAHEVPSFLIATRAFELTSNGKLDRRALPAPARAADAPVPPRNADEEALAAIWREALGVDVVGVRDDYFALGGDSIRSIRVAGLARERGFDVDIADLFRHRTIEALLAAKPHGGRPGHAPRDDARPAAAFALITDDERRRLPADVEDAYPLARLQAGMLHHAESGDERGLYYDAMCFHVRARIDVARLPAALDALAAAHPALRTSFLLDGVDRPLQLVHARATPQASVEDLTALDPLERERRFTDLLARLRAERCDPRRPSLLRIVLQALDRDEWQIGIAFHHAILDGWSVARLLADFATLVGGGAIAAPATPYREFVRLEREAAANADTQRFWAQRLADAPSSALPRWPRAARDDRTPRAGRRERALPAATAAALRAHAEQSGLPLKSLLLAIHLQVLSLACGARDVVTGLVSNGRPAASDGAAMVGLFLNTLPLRLRVDARSWADLARAAAAAEADLFPHRRYPMAAMASLRAAGDRAAWFDTSFNFVDFHAYDALRRDGALTVVEARSHEALEIPCATTFAVTRDNDGARGVTVSLSYDRDAFSDAQIDWLADRYVQAAERFAARPDDACERFAAADGAALRASCGAHADVPAGDLLARVRAAARAHPQRCAVRGVDERLDFAALDAASDALAARLAQRGVGADTIVAIALAPGDVRLAIALVGVLKSGGAYCLLDIAGLPLARLQSTLDDARPALVVATAATAAQLPPCHCDVVLIDDCRAPADAAPRVEAIVRNVPDDALAYLVFTSGSTGRPKPIAVSRGALANHMRWMARRFPLDAADVVLQKTPVSFDASVWEFWAPLASGATLALAPADASRDVGALADAIERSGATVVQLVPSLLDVMLDAPAALARMGRVTRVFVGGEALRGATVERFRQKLRARLINLYGPAETTIDASSCVVVDRADANDASDANDANDGASDARIAHAPAAAAVASPAAPPSLGAPIDNVRLFVLDDRMQPSPPGVAGEIWIGGAGLARGYHGRPGETARRFRPDPLPGVDGGRLYRTGDLARRLPDGRLDYLGRRDHQVKLRGWRVELGEIESLLATHPAVRRCAVLPRDLPDGSVRLVAWIEPHAPTPASGDAAPPDYRRFLSELLPASLIPGAFREIADWPRLPNGKTDRGGFPSVDSAHGAPPSRAPATAVERMLAEIWRELLPGQAEIGVDDDFLALGGDSIVSLQVSARARQRGWQISPRDLFEHPTIAALARVAVRAAPDARAAAQPGPVPLTPAQAWFFALRQPTPAHWNQALMLRVPGALGEDAVRDALAAVVAAHDVFRLRFRIGDDGVEQDLLADAPPPHAWFRSARVPSDRAAAAGALASLAGEAQRGLDLAAPPLFRALHVHGFADGSARLLLVMHHLIVDGVSWRVLTSDLHDALNARPVAASPSGFVDWARAQAALDVDDAERGYWLDAAPRAALACRGAAPATRRAHAARYADLRTLELALDADATTRVLRDGAARLHASAQELLLAALATALAEAARADSVGVTIEHHGRGDGDDADATLVRAVGWFTTLYPLAVERLDAASPLARLRAVKHALRAVPAHGRGYGRLRHGARPDDTLARATLPDVCFNYLGQTDGALPAASPVRLADDDCGPSAAAGNDRGFALDIVSFVANGRLVVRWNYDARTFDEARVREMAARAQDELHALLAASDARLAAVPSDFPLARVAADALPALLDAEPSVADVWSLTPTQQGMLYHARAADASAGVYLEQIVAEIEGECDAALLERAWSHVYARHDALRASFAWRGLDEPVQRVHAPQPLALDTREIGAHDDPERALAAFLAKDRALGLDLARPPLMRITLLRRGGAPWRLVWTHHHALLDGWSMAILLGEVAHCYAAFAAARAPELPAAPSYGRFVAARRHAAHDLRDAEAFWRATLGAHHAPLDLGLAPVAATVATAAHAAPPNTLRRRLPPGLTAALNAVAARERVTLNTVIEGAYALLLSRIARTRDVTFGVTFAGRDVDVADVERMVGALISTLPVRVDCRPALSVGAFLRKLFAAQSAVGRYAHCSLVDIQRWSGASAQQPLFDSVFVYENYPVDRRAGAHERGLRIGAIDANEASNYPLMLYVKPNADGLVIDAVHDASRLPAARMGHLLDALVELVSGIASGRACTIGALASRAPASPPRQAAPRAGDDTLIDLFGRALDAAPASAIRGPDRAIARAALFAQAGQLAERLAAAGAAPGSTVAVCLPRGVDLLASLVGVLLAGAAYVPIDPLLPAERRDLMLADAAPVAIVAQPGSDIGRAGVPIVAPARFDARDPDGARDAEDAQAALTAAKAALARARRAHPDALAYTIFTSGSTGRPKGVDVRHGGLVNLLRSFAARFPLAAGDVLMSVTTVSFDIAALELFLPLVTGAPLVIASAETAANGVALAQEIARHRVNVLQATPLTWRLLLSADWRPQPGFRAWCGGEALPQDLADALVARGVALLNVYGPTETTIWSAAQPVVDAAVAGRIGGALDATRLHVVDADGHETPTGVVGELMIAGAGLARGYARQPGRTARSFRPDPFSAEPGARAYATGDLAVRHDDGTLTLLGRADDQVKINGFRIELGDIETHLRALDHVADAAASVRRGLDGRAWGIEAHLVLRDPARPFDDAPLRDALARRLPAYMVPQMFALHDALPRTANGKLDRRALAAPPARPLASAPPRAPANALEEAVCALWRRVFDDRSIAPDSDFFQLGGNSLLLTQIHARVIRLFGVEPPLGDMLASRTPAGMAALIERHEASPGAAARIAAAWSRLRDMTPAERDALRHAHAAKQSGSAVVNEEIGDAN</sequence>
<dbReference type="InterPro" id="IPR036736">
    <property type="entry name" value="ACP-like_sf"/>
</dbReference>
<dbReference type="EC" id="6.1.1.13" evidence="8"/>
<dbReference type="InterPro" id="IPR045851">
    <property type="entry name" value="AMP-bd_C_sf"/>
</dbReference>
<name>A0AAI8B840_9BURK</name>
<feature type="domain" description="Carrier" evidence="7">
    <location>
        <begin position="975"/>
        <end position="1049"/>
    </location>
</feature>
<evidence type="ECO:0000256" key="3">
    <source>
        <dbReference type="ARBA" id="ARBA00022553"/>
    </source>
</evidence>
<dbReference type="InterPro" id="IPR010071">
    <property type="entry name" value="AA_adenyl_dom"/>
</dbReference>
<dbReference type="EMBL" id="CP008726">
    <property type="protein sequence ID" value="AIO67214.1"/>
    <property type="molecule type" value="Genomic_DNA"/>
</dbReference>
<dbReference type="FunFam" id="1.10.1200.10:FF:000005">
    <property type="entry name" value="Nonribosomal peptide synthetase 1"/>
    <property type="match status" value="1"/>
</dbReference>
<dbReference type="RefSeq" id="WP_059447054.1">
    <property type="nucleotide sequence ID" value="NZ_CP008726.1"/>
</dbReference>
<protein>
    <submittedName>
        <fullName evidence="8">D-alanine--poly(Phosphoribitol) ligase, subunit 1</fullName>
        <ecNumber evidence="8">6.1.1.13</ecNumber>
    </submittedName>
</protein>
<dbReference type="NCBIfam" id="TIGR01720">
    <property type="entry name" value="NRPS-para261"/>
    <property type="match status" value="1"/>
</dbReference>
<keyword evidence="4" id="KW-0479">Metal-binding</keyword>
<feature type="compositionally biased region" description="Basic and acidic residues" evidence="6">
    <location>
        <begin position="1287"/>
        <end position="1300"/>
    </location>
</feature>
<feature type="domain" description="Carrier" evidence="7">
    <location>
        <begin position="2079"/>
        <end position="2154"/>
    </location>
</feature>
<accession>A0AAI8B840</accession>
<dbReference type="GO" id="GO:0043041">
    <property type="term" value="P:amino acid activation for nonribosomal peptide biosynthetic process"/>
    <property type="evidence" value="ECO:0007669"/>
    <property type="project" value="TreeGrafter"/>
</dbReference>
<dbReference type="GO" id="GO:0005737">
    <property type="term" value="C:cytoplasm"/>
    <property type="evidence" value="ECO:0007669"/>
    <property type="project" value="TreeGrafter"/>
</dbReference>
<dbReference type="PANTHER" id="PTHR45527:SF1">
    <property type="entry name" value="FATTY ACID SYNTHASE"/>
    <property type="match status" value="1"/>
</dbReference>
<dbReference type="Gene3D" id="3.30.300.30">
    <property type="match status" value="3"/>
</dbReference>
<dbReference type="NCBIfam" id="NF003417">
    <property type="entry name" value="PRK04813.1"/>
    <property type="match status" value="4"/>
</dbReference>
<dbReference type="CDD" id="cd05930">
    <property type="entry name" value="A_NRPS"/>
    <property type="match status" value="1"/>
</dbReference>
<dbReference type="InterPro" id="IPR010060">
    <property type="entry name" value="NRPS_synth"/>
</dbReference>
<dbReference type="GO" id="GO:0046872">
    <property type="term" value="F:metal ion binding"/>
    <property type="evidence" value="ECO:0007669"/>
    <property type="project" value="UniProtKB-KW"/>
</dbReference>
<dbReference type="Gene3D" id="3.30.559.30">
    <property type="entry name" value="Nonribosomal peptide synthetase, condensation domain"/>
    <property type="match status" value="4"/>
</dbReference>
<evidence type="ECO:0000259" key="7">
    <source>
        <dbReference type="PROSITE" id="PS50075"/>
    </source>
</evidence>
<dbReference type="Gene3D" id="1.10.1200.10">
    <property type="entry name" value="ACP-like"/>
    <property type="match status" value="2"/>
</dbReference>
<dbReference type="FunFam" id="3.40.50.12780:FF:000012">
    <property type="entry name" value="Non-ribosomal peptide synthetase"/>
    <property type="match status" value="1"/>
</dbReference>
<dbReference type="Gene3D" id="3.30.559.10">
    <property type="entry name" value="Chloramphenicol acetyltransferase-like domain"/>
    <property type="match status" value="4"/>
</dbReference>
<dbReference type="SUPFAM" id="SSF52777">
    <property type="entry name" value="CoA-dependent acyltransferases"/>
    <property type="match status" value="8"/>
</dbReference>
<dbReference type="Gene3D" id="3.40.50.1820">
    <property type="entry name" value="alpha/beta hydrolase"/>
    <property type="match status" value="1"/>
</dbReference>
<organism evidence="8 9">
    <name type="scientific">Burkholderia oklahomensis</name>
    <dbReference type="NCBI Taxonomy" id="342113"/>
    <lineage>
        <taxon>Bacteria</taxon>
        <taxon>Pseudomonadati</taxon>
        <taxon>Pseudomonadota</taxon>
        <taxon>Betaproteobacteria</taxon>
        <taxon>Burkholderiales</taxon>
        <taxon>Burkholderiaceae</taxon>
        <taxon>Burkholderia</taxon>
        <taxon>pseudomallei group</taxon>
    </lineage>
</organism>
<evidence type="ECO:0000256" key="6">
    <source>
        <dbReference type="SAM" id="MobiDB-lite"/>
    </source>
</evidence>
<keyword evidence="8" id="KW-0436">Ligase</keyword>
<dbReference type="NCBIfam" id="TIGR01733">
    <property type="entry name" value="AA-adenyl-dom"/>
    <property type="match status" value="3"/>
</dbReference>
<dbReference type="InterPro" id="IPR001242">
    <property type="entry name" value="Condensation_dom"/>
</dbReference>
<dbReference type="PROSITE" id="PS50075">
    <property type="entry name" value="CARRIER"/>
    <property type="match status" value="3"/>
</dbReference>
<evidence type="ECO:0000256" key="4">
    <source>
        <dbReference type="ARBA" id="ARBA00022723"/>
    </source>
</evidence>
<comment type="cofactor">
    <cofactor evidence="1">
        <name>pantetheine 4'-phosphate</name>
        <dbReference type="ChEBI" id="CHEBI:47942"/>
    </cofactor>
</comment>
<feature type="region of interest" description="Disordered" evidence="6">
    <location>
        <begin position="1280"/>
        <end position="1300"/>
    </location>
</feature>
<dbReference type="InterPro" id="IPR006162">
    <property type="entry name" value="Ppantetheine_attach_site"/>
</dbReference>
<evidence type="ECO:0000313" key="9">
    <source>
        <dbReference type="Proteomes" id="UP000029424"/>
    </source>
</evidence>
<evidence type="ECO:0000313" key="8">
    <source>
        <dbReference type="EMBL" id="AIO67214.1"/>
    </source>
</evidence>
<dbReference type="InterPro" id="IPR029058">
    <property type="entry name" value="AB_hydrolase_fold"/>
</dbReference>
<dbReference type="Pfam" id="PF00501">
    <property type="entry name" value="AMP-binding"/>
    <property type="match status" value="3"/>
</dbReference>
<dbReference type="Pfam" id="PF13193">
    <property type="entry name" value="AMP-binding_C"/>
    <property type="match status" value="1"/>
</dbReference>
<dbReference type="SUPFAM" id="SSF47336">
    <property type="entry name" value="ACP-like"/>
    <property type="match status" value="3"/>
</dbReference>
<dbReference type="Proteomes" id="UP000029424">
    <property type="component" value="Chromosome 1"/>
</dbReference>
<dbReference type="Pfam" id="PF00550">
    <property type="entry name" value="PP-binding"/>
    <property type="match status" value="3"/>
</dbReference>
<feature type="region of interest" description="Disordered" evidence="6">
    <location>
        <begin position="2057"/>
        <end position="2078"/>
    </location>
</feature>
<gene>
    <name evidence="8" type="primary">dltA</name>
    <name evidence="8" type="ORF">DM82_1682</name>
</gene>
<dbReference type="InterPro" id="IPR009081">
    <property type="entry name" value="PP-bd_ACP"/>
</dbReference>
<dbReference type="InterPro" id="IPR020845">
    <property type="entry name" value="AMP-binding_CS"/>
</dbReference>
<dbReference type="GO" id="GO:0044550">
    <property type="term" value="P:secondary metabolite biosynthetic process"/>
    <property type="evidence" value="ECO:0007669"/>
    <property type="project" value="TreeGrafter"/>
</dbReference>
<dbReference type="PANTHER" id="PTHR45527">
    <property type="entry name" value="NONRIBOSOMAL PEPTIDE SYNTHETASE"/>
    <property type="match status" value="1"/>
</dbReference>
<dbReference type="InterPro" id="IPR042099">
    <property type="entry name" value="ANL_N_sf"/>
</dbReference>
<dbReference type="SMART" id="SM00823">
    <property type="entry name" value="PKS_PP"/>
    <property type="match status" value="2"/>
</dbReference>
<evidence type="ECO:0000256" key="5">
    <source>
        <dbReference type="ARBA" id="ARBA00022737"/>
    </source>
</evidence>
<reference evidence="8 9" key="1">
    <citation type="submission" date="2014-06" db="EMBL/GenBank/DDBJ databases">
        <authorList>
            <person name="Bishop-Lilly K.A."/>
            <person name="Broomall S.M."/>
            <person name="Chain P.S."/>
            <person name="Chertkov O."/>
            <person name="Coyne S.R."/>
            <person name="Daligault H.E."/>
            <person name="Davenport K.W."/>
            <person name="Erkkila T."/>
            <person name="Frey K.G."/>
            <person name="Gibbons H.S."/>
            <person name="Gu W."/>
            <person name="Jaissle J."/>
            <person name="Johnson S.L."/>
            <person name="Koroleva G.I."/>
            <person name="Ladner J.T."/>
            <person name="Lo C.-C."/>
            <person name="Minogue T.D."/>
            <person name="Munk C."/>
            <person name="Palacios G.F."/>
            <person name="Redden C.L."/>
            <person name="Rosenzweig C.N."/>
            <person name="Scholz M.B."/>
            <person name="Teshima H."/>
            <person name="Xu Y."/>
        </authorList>
    </citation>
    <scope>NUCLEOTIDE SEQUENCE [LARGE SCALE GENOMIC DNA]</scope>
    <source>
        <strain evidence="8 9">EO147</strain>
    </source>
</reference>
<dbReference type="PROSITE" id="PS00455">
    <property type="entry name" value="AMP_BINDING"/>
    <property type="match status" value="2"/>
</dbReference>
<dbReference type="SUPFAM" id="SSF56801">
    <property type="entry name" value="Acetyl-CoA synthetase-like"/>
    <property type="match status" value="3"/>
</dbReference>
<dbReference type="InterPro" id="IPR025110">
    <property type="entry name" value="AMP-bd_C"/>
</dbReference>
<keyword evidence="5" id="KW-0677">Repeat</keyword>
<keyword evidence="2" id="KW-0596">Phosphopantetheine</keyword>
<proteinExistence type="predicted"/>
<dbReference type="PROSITE" id="PS00012">
    <property type="entry name" value="PHOSPHOPANTETHEINE"/>
    <property type="match status" value="2"/>
</dbReference>
<dbReference type="Pfam" id="PF00668">
    <property type="entry name" value="Condensation"/>
    <property type="match status" value="4"/>
</dbReference>
<dbReference type="Gene3D" id="3.40.50.12780">
    <property type="entry name" value="N-terminal domain of ligase-like"/>
    <property type="match status" value="3"/>
</dbReference>
<dbReference type="GO" id="GO:0016874">
    <property type="term" value="F:ligase activity"/>
    <property type="evidence" value="ECO:0007669"/>
    <property type="project" value="UniProtKB-KW"/>
</dbReference>
<evidence type="ECO:0000256" key="2">
    <source>
        <dbReference type="ARBA" id="ARBA00022450"/>
    </source>
</evidence>
<feature type="domain" description="Carrier" evidence="7">
    <location>
        <begin position="3601"/>
        <end position="3676"/>
    </location>
</feature>
<evidence type="ECO:0000256" key="1">
    <source>
        <dbReference type="ARBA" id="ARBA00001957"/>
    </source>
</evidence>